<dbReference type="PANTHER" id="PTHR34002:SF9">
    <property type="entry name" value="XYLOGLUCAN-SPECIFIC ENDO-BETA-1,4-GLUCANASE A"/>
    <property type="match status" value="1"/>
</dbReference>
<evidence type="ECO:0000256" key="2">
    <source>
        <dbReference type="RuleBase" id="RU361163"/>
    </source>
</evidence>
<dbReference type="InterPro" id="IPR013320">
    <property type="entry name" value="ConA-like_dom_sf"/>
</dbReference>
<evidence type="ECO:0000313" key="5">
    <source>
        <dbReference type="Proteomes" id="UP001578633"/>
    </source>
</evidence>
<keyword evidence="2" id="KW-0119">Carbohydrate metabolism</keyword>
<comment type="caution">
    <text evidence="4">The sequence shown here is derived from an EMBL/GenBank/DDBJ whole genome shotgun (WGS) entry which is preliminary data.</text>
</comment>
<proteinExistence type="inferred from homology"/>
<keyword evidence="2" id="KW-0326">Glycosidase</keyword>
<dbReference type="GeneID" id="96081667"/>
<keyword evidence="5" id="KW-1185">Reference proteome</keyword>
<dbReference type="Proteomes" id="UP001578633">
    <property type="component" value="Chromosome 1"/>
</dbReference>
<reference evidence="4 5" key="1">
    <citation type="submission" date="2024-09" db="EMBL/GenBank/DDBJ databases">
        <title>T2T genomes of carrot and Alternaria dauci and their utility for understanding host-pathogen interaction during carrot leaf blight disease.</title>
        <authorList>
            <person name="Liu W."/>
            <person name="Xu S."/>
            <person name="Ou C."/>
            <person name="Liu X."/>
            <person name="Zhuang F."/>
            <person name="Deng X.W."/>
        </authorList>
    </citation>
    <scope>NUCLEOTIDE SEQUENCE [LARGE SCALE GENOMIC DNA]</scope>
    <source>
        <strain evidence="4 5">A2016</strain>
    </source>
</reference>
<dbReference type="InterPro" id="IPR002594">
    <property type="entry name" value="GH12"/>
</dbReference>
<sequence>MKLSALLIASTASLALAVPTATIEKRADYCGQWDSTVTGDYTVYNNLWGQAQASAGGWQCTGVDGLSGRSLKWHTSWAWAGGPGHVKSYANVVTKITQKALSSVKSLPSVWKWSYTGNNLIANVAYDIFTSSKANGSPEYEIMIWVGALGGAGPISSTGSPIATVTLAGNTWKLYNGQHSQMNVFSFVADRQVQSFNGDLMVFVKLLTSKYGLPASQILTSVGAGTEPFSGSNARFTVTEYSLSQS</sequence>
<keyword evidence="2" id="KW-0624">Polysaccharide degradation</keyword>
<organism evidence="4 5">
    <name type="scientific">Alternaria dauci</name>
    <dbReference type="NCBI Taxonomy" id="48095"/>
    <lineage>
        <taxon>Eukaryota</taxon>
        <taxon>Fungi</taxon>
        <taxon>Dikarya</taxon>
        <taxon>Ascomycota</taxon>
        <taxon>Pezizomycotina</taxon>
        <taxon>Dothideomycetes</taxon>
        <taxon>Pleosporomycetidae</taxon>
        <taxon>Pleosporales</taxon>
        <taxon>Pleosporineae</taxon>
        <taxon>Pleosporaceae</taxon>
        <taxon>Alternaria</taxon>
        <taxon>Alternaria sect. Porri</taxon>
    </lineage>
</organism>
<dbReference type="EMBL" id="JBHGVX010000001">
    <property type="protein sequence ID" value="KAL1801003.1"/>
    <property type="molecule type" value="Genomic_DNA"/>
</dbReference>
<dbReference type="SUPFAM" id="SSF49899">
    <property type="entry name" value="Concanavalin A-like lectins/glucanases"/>
    <property type="match status" value="1"/>
</dbReference>
<dbReference type="Gene3D" id="2.60.120.180">
    <property type="match status" value="1"/>
</dbReference>
<gene>
    <name evidence="4" type="ORF">ACET3X_001345</name>
</gene>
<keyword evidence="2" id="KW-0378">Hydrolase</keyword>
<evidence type="ECO:0000256" key="1">
    <source>
        <dbReference type="ARBA" id="ARBA00005519"/>
    </source>
</evidence>
<protein>
    <recommendedName>
        <fullName evidence="6">Glycoside hydrolase family 12 protein</fullName>
    </recommendedName>
</protein>
<dbReference type="Pfam" id="PF01670">
    <property type="entry name" value="Glyco_hydro_12"/>
    <property type="match status" value="1"/>
</dbReference>
<keyword evidence="3" id="KW-0732">Signal</keyword>
<accession>A0ABR3UX20</accession>
<evidence type="ECO:0008006" key="6">
    <source>
        <dbReference type="Google" id="ProtNLM"/>
    </source>
</evidence>
<dbReference type="InterPro" id="IPR013319">
    <property type="entry name" value="GH11/12"/>
</dbReference>
<name>A0ABR3UX20_9PLEO</name>
<evidence type="ECO:0000256" key="3">
    <source>
        <dbReference type="SAM" id="SignalP"/>
    </source>
</evidence>
<dbReference type="PANTHER" id="PTHR34002">
    <property type="entry name" value="BLR1656 PROTEIN"/>
    <property type="match status" value="1"/>
</dbReference>
<comment type="similarity">
    <text evidence="1 2">Belongs to the glycosyl hydrolase 12 (cellulase H) family.</text>
</comment>
<feature type="chain" id="PRO_5045794100" description="Glycoside hydrolase family 12 protein" evidence="3">
    <location>
        <begin position="18"/>
        <end position="246"/>
    </location>
</feature>
<dbReference type="RefSeq" id="XP_069311587.1">
    <property type="nucleotide sequence ID" value="XM_069446626.1"/>
</dbReference>
<evidence type="ECO:0000313" key="4">
    <source>
        <dbReference type="EMBL" id="KAL1801003.1"/>
    </source>
</evidence>
<feature type="signal peptide" evidence="3">
    <location>
        <begin position="1"/>
        <end position="17"/>
    </location>
</feature>